<dbReference type="STRING" id="7897.ENSLACP00000019712"/>
<dbReference type="EMBL" id="AFYH01049644">
    <property type="status" value="NOT_ANNOTATED_CDS"/>
    <property type="molecule type" value="Genomic_DNA"/>
</dbReference>
<reference evidence="6" key="3">
    <citation type="submission" date="2025-09" db="UniProtKB">
        <authorList>
            <consortium name="Ensembl"/>
        </authorList>
    </citation>
    <scope>IDENTIFICATION</scope>
</reference>
<dbReference type="Bgee" id="ENSLACG00000017332">
    <property type="expression patterns" value="Expressed in muscle tissue and 6 other cell types or tissues"/>
</dbReference>
<evidence type="ECO:0000256" key="2">
    <source>
        <dbReference type="ARBA" id="ARBA00006374"/>
    </source>
</evidence>
<evidence type="ECO:0000256" key="3">
    <source>
        <dbReference type="ARBA" id="ARBA00022552"/>
    </source>
</evidence>
<dbReference type="Pfam" id="PF05997">
    <property type="entry name" value="Nop52"/>
    <property type="match status" value="1"/>
</dbReference>
<organism evidence="6 7">
    <name type="scientific">Latimeria chalumnae</name>
    <name type="common">Coelacanth</name>
    <dbReference type="NCBI Taxonomy" id="7897"/>
    <lineage>
        <taxon>Eukaryota</taxon>
        <taxon>Metazoa</taxon>
        <taxon>Chordata</taxon>
        <taxon>Craniata</taxon>
        <taxon>Vertebrata</taxon>
        <taxon>Euteleostomi</taxon>
        <taxon>Coelacanthiformes</taxon>
        <taxon>Coelacanthidae</taxon>
        <taxon>Latimeria</taxon>
    </lineage>
</organism>
<dbReference type="EMBL" id="AFYH01049642">
    <property type="status" value="NOT_ANNOTATED_CDS"/>
    <property type="molecule type" value="Genomic_DNA"/>
</dbReference>
<dbReference type="EMBL" id="AFYH01049639">
    <property type="status" value="NOT_ANNOTATED_CDS"/>
    <property type="molecule type" value="Genomic_DNA"/>
</dbReference>
<feature type="region of interest" description="Disordered" evidence="5">
    <location>
        <begin position="708"/>
        <end position="730"/>
    </location>
</feature>
<evidence type="ECO:0008006" key="8">
    <source>
        <dbReference type="Google" id="ProtNLM"/>
    </source>
</evidence>
<dbReference type="EMBL" id="AFYH01049640">
    <property type="status" value="NOT_ANNOTATED_CDS"/>
    <property type="molecule type" value="Genomic_DNA"/>
</dbReference>
<evidence type="ECO:0000313" key="6">
    <source>
        <dbReference type="Ensembl" id="ENSLACP00000019712.1"/>
    </source>
</evidence>
<feature type="compositionally biased region" description="Basic and acidic residues" evidence="5">
    <location>
        <begin position="372"/>
        <end position="397"/>
    </location>
</feature>
<proteinExistence type="inferred from homology"/>
<dbReference type="Ensembl" id="ENSLACT00000019850.1">
    <property type="protein sequence ID" value="ENSLACP00000019712.1"/>
    <property type="gene ID" value="ENSLACG00000017332.1"/>
</dbReference>
<dbReference type="Proteomes" id="UP000008672">
    <property type="component" value="Unassembled WGS sequence"/>
</dbReference>
<feature type="compositionally biased region" description="Acidic residues" evidence="5">
    <location>
        <begin position="346"/>
        <end position="359"/>
    </location>
</feature>
<dbReference type="EMBL" id="AFYH01049646">
    <property type="status" value="NOT_ANNOTATED_CDS"/>
    <property type="molecule type" value="Genomic_DNA"/>
</dbReference>
<keyword evidence="4" id="KW-0539">Nucleus</keyword>
<evidence type="ECO:0000313" key="7">
    <source>
        <dbReference type="Proteomes" id="UP000008672"/>
    </source>
</evidence>
<dbReference type="GO" id="GO:0006364">
    <property type="term" value="P:rRNA processing"/>
    <property type="evidence" value="ECO:0007669"/>
    <property type="project" value="UniProtKB-KW"/>
</dbReference>
<protein>
    <recommendedName>
        <fullName evidence="8">Ribosomal RNA processing 1B</fullName>
    </recommendedName>
</protein>
<comment type="subcellular location">
    <subcellularLocation>
        <location evidence="1">Nucleus</location>
    </subcellularLocation>
</comment>
<dbReference type="PANTHER" id="PTHR13026">
    <property type="entry name" value="NNP-1 PROTEIN NOVEL NUCLEAR PROTEIN 1 NOP52"/>
    <property type="match status" value="1"/>
</dbReference>
<dbReference type="EMBL" id="AFYH01049638">
    <property type="status" value="NOT_ANNOTATED_CDS"/>
    <property type="molecule type" value="Genomic_DNA"/>
</dbReference>
<dbReference type="FunCoup" id="H3BCU1">
    <property type="interactions" value="3473"/>
</dbReference>
<keyword evidence="3" id="KW-0698">rRNA processing</keyword>
<dbReference type="EMBL" id="AFYH01049645">
    <property type="status" value="NOT_ANNOTATED_CDS"/>
    <property type="molecule type" value="Genomic_DNA"/>
</dbReference>
<dbReference type="GeneTree" id="ENSGT00390000011821"/>
<accession>H3BCU1</accession>
<sequence>VGNIMASPEIQFAQRLASNEKIVRDRALNKLRKYIVAKTRRSTGGFSHNELLKIWKGLFYCLWMQDKPLLQEELAKNISALTHAFQNEDARELFLQTFFQTMNHEWNGIDGLRLDKFYMLMRFILRECFEVLKDNQWEERLMKELLSMIMTEVMSARNKAPRGVKFHFIDIYLQELAKVGAEELTAEQNLLLIDPFCKLAARTKDHLLMQAVIQGIFEQIVDQSPFAIEEIMKETYHRRDEAEDSVEELLLESKRDKDSTKPVSRQQQILFKHRGEEEDLSLDGFEDQDNPDEIVGPVLQFDYDALAERLLELSRRKSTPAQNRKRLYRVVKKFQDLAEGVFPQDDFPEDVSTDEDDDEYSRGRRKKRQQKKALDKKEKGKNNNVEKEKANREEIGAKKKKKKKKKVRIKGTVSSAVEFVVDCASENGTAENKQACKKEALQVTVAGQSDRNIHSSSSSSSDEMSDSSKRGKWGLKKKAKKKDLLVHMEMVEPVVENGHSSVSNAECSTAQLMRKEKVIKISELKKDSSTPGSCGHQEGGDSDSCATRADQMKCRRIDSEDFVVAKKRSGTKTKRKIKKVLIWLVESNFDLKLVLLKVPPTVPNQGFSPWTKKQKQVSKLEEDFVKFEKSVEPSPSFYRKPKDSTSSLSFANIGILKKKQLSTSDSGSKKVTFGLNRNMTTEFRISDESILLSPEGPSRVAFDPEQKPLHGVLKSPMTQSTYPKLKKKSVRTLVKRRTSKDFFQ</sequence>
<dbReference type="eggNOG" id="KOG3911">
    <property type="taxonomic scope" value="Eukaryota"/>
</dbReference>
<dbReference type="InterPro" id="IPR010301">
    <property type="entry name" value="RRP1"/>
</dbReference>
<dbReference type="EMBL" id="AFYH01049641">
    <property type="status" value="NOT_ANNOTATED_CDS"/>
    <property type="molecule type" value="Genomic_DNA"/>
</dbReference>
<evidence type="ECO:0000256" key="5">
    <source>
        <dbReference type="SAM" id="MobiDB-lite"/>
    </source>
</evidence>
<gene>
    <name evidence="6" type="primary">LOC102346889</name>
</gene>
<reference evidence="7" key="1">
    <citation type="submission" date="2011-08" db="EMBL/GenBank/DDBJ databases">
        <title>The draft genome of Latimeria chalumnae.</title>
        <authorList>
            <person name="Di Palma F."/>
            <person name="Alfoldi J."/>
            <person name="Johnson J."/>
            <person name="Berlin A."/>
            <person name="Gnerre S."/>
            <person name="Jaffe D."/>
            <person name="MacCallum I."/>
            <person name="Young S."/>
            <person name="Walker B.J."/>
            <person name="Lander E."/>
            <person name="Lindblad-Toh K."/>
        </authorList>
    </citation>
    <scope>NUCLEOTIDE SEQUENCE [LARGE SCALE GENOMIC DNA]</scope>
    <source>
        <strain evidence="7">Wild caught</strain>
    </source>
</reference>
<keyword evidence="7" id="KW-1185">Reference proteome</keyword>
<comment type="similarity">
    <text evidence="2">Belongs to the RRP1 family.</text>
</comment>
<evidence type="ECO:0000256" key="4">
    <source>
        <dbReference type="ARBA" id="ARBA00023242"/>
    </source>
</evidence>
<evidence type="ECO:0000256" key="1">
    <source>
        <dbReference type="ARBA" id="ARBA00004123"/>
    </source>
</evidence>
<dbReference type="GO" id="GO:0005634">
    <property type="term" value="C:nucleus"/>
    <property type="evidence" value="ECO:0007669"/>
    <property type="project" value="UniProtKB-SubCell"/>
</dbReference>
<dbReference type="AlphaFoldDB" id="H3BCU1"/>
<dbReference type="HOGENOM" id="CLU_022876_3_0_1"/>
<feature type="compositionally biased region" description="Basic residues" evidence="5">
    <location>
        <begin position="398"/>
        <end position="408"/>
    </location>
</feature>
<name>H3BCU1_LATCH</name>
<feature type="region of interest" description="Disordered" evidence="5">
    <location>
        <begin position="525"/>
        <end position="547"/>
    </location>
</feature>
<dbReference type="PANTHER" id="PTHR13026:SF0">
    <property type="entry name" value="RIBOSOMAL RNA PROCESSING 1B"/>
    <property type="match status" value="1"/>
</dbReference>
<dbReference type="InParanoid" id="H3BCU1"/>
<dbReference type="GO" id="GO:0030688">
    <property type="term" value="C:preribosome, small subunit precursor"/>
    <property type="evidence" value="ECO:0007669"/>
    <property type="project" value="InterPro"/>
</dbReference>
<feature type="region of interest" description="Disordered" evidence="5">
    <location>
        <begin position="343"/>
        <end position="408"/>
    </location>
</feature>
<feature type="region of interest" description="Disordered" evidence="5">
    <location>
        <begin position="445"/>
        <end position="478"/>
    </location>
</feature>
<dbReference type="OMA" id="PPALYCK"/>
<dbReference type="EMBL" id="AFYH01049643">
    <property type="status" value="NOT_ANNOTATED_CDS"/>
    <property type="molecule type" value="Genomic_DNA"/>
</dbReference>
<reference evidence="6" key="2">
    <citation type="submission" date="2025-08" db="UniProtKB">
        <authorList>
            <consortium name="Ensembl"/>
        </authorList>
    </citation>
    <scope>IDENTIFICATION</scope>
</reference>